<name>A0ABY4VCI9_9GAMM</name>
<protein>
    <submittedName>
        <fullName evidence="2">Isocitrate lyase/phosphoenolpyruvate mutase family protein</fullName>
    </submittedName>
</protein>
<keyword evidence="2" id="KW-0456">Lyase</keyword>
<dbReference type="Gene3D" id="3.20.20.60">
    <property type="entry name" value="Phosphoenolpyruvate-binding domains"/>
    <property type="match status" value="1"/>
</dbReference>
<dbReference type="EMBL" id="CP092418">
    <property type="protein sequence ID" value="USD21852.1"/>
    <property type="molecule type" value="Genomic_DNA"/>
</dbReference>
<dbReference type="GO" id="GO:0016829">
    <property type="term" value="F:lyase activity"/>
    <property type="evidence" value="ECO:0007669"/>
    <property type="project" value="UniProtKB-KW"/>
</dbReference>
<dbReference type="PANTHER" id="PTHR42905:SF16">
    <property type="entry name" value="CARBOXYPHOSPHONOENOLPYRUVATE PHOSPHONOMUTASE-LIKE PROTEIN (AFU_ORTHOLOGUE AFUA_5G07230)"/>
    <property type="match status" value="1"/>
</dbReference>
<dbReference type="InterPro" id="IPR015813">
    <property type="entry name" value="Pyrv/PenolPyrv_kinase-like_dom"/>
</dbReference>
<dbReference type="CDD" id="cd00377">
    <property type="entry name" value="ICL_PEPM"/>
    <property type="match status" value="1"/>
</dbReference>
<dbReference type="SUPFAM" id="SSF51621">
    <property type="entry name" value="Phosphoenolpyruvate/pyruvate domain"/>
    <property type="match status" value="1"/>
</dbReference>
<dbReference type="Proteomes" id="UP001055658">
    <property type="component" value="Chromosome"/>
</dbReference>
<evidence type="ECO:0000256" key="1">
    <source>
        <dbReference type="ARBA" id="ARBA00022723"/>
    </source>
</evidence>
<evidence type="ECO:0000313" key="3">
    <source>
        <dbReference type="Proteomes" id="UP001055658"/>
    </source>
</evidence>
<dbReference type="InterPro" id="IPR039556">
    <property type="entry name" value="ICL/PEPM"/>
</dbReference>
<dbReference type="Pfam" id="PF13714">
    <property type="entry name" value="PEP_mutase"/>
    <property type="match status" value="1"/>
</dbReference>
<sequence length="314" mass="34627">MAINYFEQFNALHEGSQLLVLPNIWDAASAQLCQAAGALALATSSAAVAWSLGYADGSSMPISEHLSAVKRILRVSRVPISIDIEDGYSSDPRQVAELVKNLCDLGIVGINIEDGRESPQLLCEKILAIRSTLKAQPFFINARTDIYLNSTENSQDSLKQVMQRLSDYQDAGASGGFIPGLTSLADAQKLTQEISMPLNLMLLAGMEEPAHFWRAGIRRLSWGPALFQSSYALYSNMANKLFQGKYPKQIFEHSLDYNYLNNLGANIQQKRSIISKRNNLNFSILTINLQMRLGEPSLPPSDLIIQLSKTITDS</sequence>
<dbReference type="PANTHER" id="PTHR42905">
    <property type="entry name" value="PHOSPHOENOLPYRUVATE CARBOXYLASE"/>
    <property type="match status" value="1"/>
</dbReference>
<evidence type="ECO:0000313" key="2">
    <source>
        <dbReference type="EMBL" id="USD21852.1"/>
    </source>
</evidence>
<dbReference type="RefSeq" id="WP_252084248.1">
    <property type="nucleotide sequence ID" value="NZ_CP092418.1"/>
</dbReference>
<keyword evidence="1" id="KW-0479">Metal-binding</keyword>
<gene>
    <name evidence="2" type="ORF">MJO52_01540</name>
</gene>
<keyword evidence="3" id="KW-1185">Reference proteome</keyword>
<accession>A0ABY4VCI9</accession>
<organism evidence="2 3">
    <name type="scientific">Microbulbifer variabilis</name>
    <dbReference type="NCBI Taxonomy" id="266805"/>
    <lineage>
        <taxon>Bacteria</taxon>
        <taxon>Pseudomonadati</taxon>
        <taxon>Pseudomonadota</taxon>
        <taxon>Gammaproteobacteria</taxon>
        <taxon>Cellvibrionales</taxon>
        <taxon>Microbulbiferaceae</taxon>
        <taxon>Microbulbifer</taxon>
    </lineage>
</organism>
<proteinExistence type="predicted"/>
<dbReference type="InterPro" id="IPR040442">
    <property type="entry name" value="Pyrv_kinase-like_dom_sf"/>
</dbReference>
<reference evidence="2" key="1">
    <citation type="submission" date="2022-02" db="EMBL/GenBank/DDBJ databases">
        <title>Coral-associated bacteria.</title>
        <authorList>
            <person name="Tang K."/>
            <person name="Wang X."/>
        </authorList>
    </citation>
    <scope>NUCLEOTIDE SEQUENCE</scope>
    <source>
        <strain evidence="2">SCSIO 43006</strain>
    </source>
</reference>